<dbReference type="EMBL" id="JAQIFT010000062">
    <property type="protein sequence ID" value="MDA3733401.1"/>
    <property type="molecule type" value="Genomic_DNA"/>
</dbReference>
<accession>A0AA42DQY9</accession>
<comment type="caution">
    <text evidence="2">The sequence shown here is derived from an EMBL/GenBank/DDBJ whole genome shotgun (WGS) entry which is preliminary data.</text>
</comment>
<organism evidence="2 3">
    <name type="scientific">Holtiella tumoricola</name>
    <dbReference type="NCBI Taxonomy" id="3018743"/>
    <lineage>
        <taxon>Bacteria</taxon>
        <taxon>Bacillati</taxon>
        <taxon>Bacillota</taxon>
        <taxon>Clostridia</taxon>
        <taxon>Lachnospirales</taxon>
        <taxon>Cellulosilyticaceae</taxon>
        <taxon>Holtiella</taxon>
    </lineage>
</organism>
<dbReference type="InterPro" id="IPR029002">
    <property type="entry name" value="PLPC/GPLD1"/>
</dbReference>
<keyword evidence="3" id="KW-1185">Reference proteome</keyword>
<name>A0AA42DQY9_9FIRM</name>
<dbReference type="Proteomes" id="UP001169242">
    <property type="component" value="Unassembled WGS sequence"/>
</dbReference>
<evidence type="ECO:0000259" key="1">
    <source>
        <dbReference type="Pfam" id="PF00882"/>
    </source>
</evidence>
<protein>
    <submittedName>
        <fullName evidence="2">Zinc dependent phospholipase C family protein</fullName>
    </submittedName>
</protein>
<reference evidence="2" key="1">
    <citation type="journal article" date="2023" name="Int. J. Syst. Evol. Microbiol.">
        <title>&lt;i&gt;Holtiella tumoricola&lt;/i&gt; gen. nov. sp. nov., isolated from a human clinical sample.</title>
        <authorList>
            <person name="Allen-Vercoe E."/>
            <person name="Daigneault M.C."/>
            <person name="Vancuren S.J."/>
            <person name="Cochrane K."/>
            <person name="O'Neal L.L."/>
            <person name="Sankaranarayanan K."/>
            <person name="Lawson P.A."/>
        </authorList>
    </citation>
    <scope>NUCLEOTIDE SEQUENCE</scope>
    <source>
        <strain evidence="2">CC70A</strain>
    </source>
</reference>
<dbReference type="Pfam" id="PF00882">
    <property type="entry name" value="Zn_dep_PLPC"/>
    <property type="match status" value="1"/>
</dbReference>
<feature type="domain" description="Phospholipase C/D" evidence="1">
    <location>
        <begin position="6"/>
        <end position="158"/>
    </location>
</feature>
<evidence type="ECO:0000313" key="3">
    <source>
        <dbReference type="Proteomes" id="UP001169242"/>
    </source>
</evidence>
<dbReference type="RefSeq" id="WP_271013236.1">
    <property type="nucleotide sequence ID" value="NZ_JAQIFT010000062.1"/>
</dbReference>
<evidence type="ECO:0000313" key="2">
    <source>
        <dbReference type="EMBL" id="MDA3733401.1"/>
    </source>
</evidence>
<gene>
    <name evidence="2" type="ORF">PBV87_18135</name>
</gene>
<proteinExistence type="predicted"/>
<sequence>MPDTITHYLFGLDQAKNLSDSPVYKIIKDNRNLYFIGLQGPDPMYYHAPHKKQNFFSVASLMHQSHTGYFLSSSLCFAKKHVNSPELFEPCMAYICGLLCHYALDVTCHPYIFYLGGRYNSEDPNTLKYQGMHKRIEVAIDSLLLQEKFNRNAKSFKVHKHILKDIELPPIILDMYEELLFSIYAIPNGSRVIKDSYHDFRNYFAWTYDRLGLKKNLATAATPLLPKSIASLANTFSYHDCVDEFTDYLNTKKAVWLHPVTGNVYTFSFYDLLRNAHKLATHLIDGAYAFIQSEITLEELEALLPNVSYLTGLRTSDNRPMQYYKY</sequence>
<dbReference type="AlphaFoldDB" id="A0AA42DQY9"/>